<evidence type="ECO:0000256" key="3">
    <source>
        <dbReference type="ARBA" id="ARBA00022896"/>
    </source>
</evidence>
<comment type="caution">
    <text evidence="8">The sequence shown here is derived from an EMBL/GenBank/DDBJ whole genome shotgun (WGS) entry which is preliminary data.</text>
</comment>
<evidence type="ECO:0000256" key="2">
    <source>
        <dbReference type="ARBA" id="ARBA00022723"/>
    </source>
</evidence>
<evidence type="ECO:0000256" key="6">
    <source>
        <dbReference type="RuleBase" id="RU003682"/>
    </source>
</evidence>
<dbReference type="GO" id="GO:0016705">
    <property type="term" value="F:oxidoreductase activity, acting on paired donors, with incorporation or reduction of molecular oxygen"/>
    <property type="evidence" value="ECO:0007669"/>
    <property type="project" value="UniProtKB-ARBA"/>
</dbReference>
<organism evidence="8 9">
    <name type="scientific">Lactuca virosa</name>
    <dbReference type="NCBI Taxonomy" id="75947"/>
    <lineage>
        <taxon>Eukaryota</taxon>
        <taxon>Viridiplantae</taxon>
        <taxon>Streptophyta</taxon>
        <taxon>Embryophyta</taxon>
        <taxon>Tracheophyta</taxon>
        <taxon>Spermatophyta</taxon>
        <taxon>Magnoliopsida</taxon>
        <taxon>eudicotyledons</taxon>
        <taxon>Gunneridae</taxon>
        <taxon>Pentapetalae</taxon>
        <taxon>asterids</taxon>
        <taxon>campanulids</taxon>
        <taxon>Asterales</taxon>
        <taxon>Asteraceae</taxon>
        <taxon>Cichorioideae</taxon>
        <taxon>Cichorieae</taxon>
        <taxon>Lactucinae</taxon>
        <taxon>Lactuca</taxon>
    </lineage>
</organism>
<evidence type="ECO:0000256" key="1">
    <source>
        <dbReference type="ARBA" id="ARBA00008056"/>
    </source>
</evidence>
<dbReference type="PANTHER" id="PTHR10209:SF884">
    <property type="entry name" value="1-AMINOCYCLOPROPANE-1-CARBOXYLATE OXIDASE HOMOLOG 1-LIKE"/>
    <property type="match status" value="1"/>
</dbReference>
<dbReference type="GO" id="GO:0031418">
    <property type="term" value="F:L-ascorbic acid binding"/>
    <property type="evidence" value="ECO:0007669"/>
    <property type="project" value="UniProtKB-KW"/>
</dbReference>
<comment type="similarity">
    <text evidence="1 6">Belongs to the iron/ascorbate-dependent oxidoreductase family.</text>
</comment>
<keyword evidence="5 6" id="KW-0408">Iron</keyword>
<sequence>MGVLSYDRKAELTEFDETKTGVKGLVDAGVTEVPRIFLLPSPENLNSDQELTLPTIDLKGINEDPIRRKQAMEEVKDALGSWGFFQMVNHGIPVDILEEMRKGVLRFFDQDSEVRKQWYTRDRSANRVVYNSNFDLYSAPVTNWRDSFLCTMYPNPPQPEELPPPCRDILLEYSSQVMKLGCSILELMSESLGLAPNHFFDMGCAEEIQVTGHYYPPCPQPELTMGTTEHSDAGFITILQQDLIGGLKVFYQNQWTHVTPIPGALVVNAGDLLQLVTNDKFVSARHKVMANKVGPRISVASFFLANLNPKTLRVLEPIKELLSEDEPAKYRSTTAKDFMDYFYSKGLDKTPALLHFKK</sequence>
<dbReference type="PANTHER" id="PTHR10209">
    <property type="entry name" value="OXIDOREDUCTASE, 2OG-FE II OXYGENASE FAMILY PROTEIN"/>
    <property type="match status" value="1"/>
</dbReference>
<proteinExistence type="inferred from homology"/>
<feature type="domain" description="Fe2OG dioxygenase" evidence="7">
    <location>
        <begin position="204"/>
        <end position="305"/>
    </location>
</feature>
<reference evidence="8 9" key="1">
    <citation type="submission" date="2022-01" db="EMBL/GenBank/DDBJ databases">
        <authorList>
            <person name="Xiong W."/>
            <person name="Schranz E."/>
        </authorList>
    </citation>
    <scope>NUCLEOTIDE SEQUENCE [LARGE SCALE GENOMIC DNA]</scope>
</reference>
<dbReference type="Pfam" id="PF14226">
    <property type="entry name" value="DIOX_N"/>
    <property type="match status" value="1"/>
</dbReference>
<keyword evidence="4 6" id="KW-0560">Oxidoreductase</keyword>
<gene>
    <name evidence="8" type="ORF">LVIROSA_LOCUS363</name>
</gene>
<dbReference type="InterPro" id="IPR005123">
    <property type="entry name" value="Oxoglu/Fe-dep_dioxygenase_dom"/>
</dbReference>
<dbReference type="PROSITE" id="PS51471">
    <property type="entry name" value="FE2OG_OXY"/>
    <property type="match status" value="1"/>
</dbReference>
<name>A0AAU9LDB1_9ASTR</name>
<dbReference type="AlphaFoldDB" id="A0AAU9LDB1"/>
<accession>A0AAU9LDB1</accession>
<dbReference type="InterPro" id="IPR027443">
    <property type="entry name" value="IPNS-like_sf"/>
</dbReference>
<dbReference type="GO" id="GO:0051213">
    <property type="term" value="F:dioxygenase activity"/>
    <property type="evidence" value="ECO:0007669"/>
    <property type="project" value="UniProtKB-ARBA"/>
</dbReference>
<keyword evidence="9" id="KW-1185">Reference proteome</keyword>
<dbReference type="EMBL" id="CAKMRJ010000001">
    <property type="protein sequence ID" value="CAH1412342.1"/>
    <property type="molecule type" value="Genomic_DNA"/>
</dbReference>
<protein>
    <recommendedName>
        <fullName evidence="7">Fe2OG dioxygenase domain-containing protein</fullName>
    </recommendedName>
</protein>
<evidence type="ECO:0000259" key="7">
    <source>
        <dbReference type="PROSITE" id="PS51471"/>
    </source>
</evidence>
<dbReference type="Proteomes" id="UP001157418">
    <property type="component" value="Unassembled WGS sequence"/>
</dbReference>
<evidence type="ECO:0000313" key="8">
    <source>
        <dbReference type="EMBL" id="CAH1412342.1"/>
    </source>
</evidence>
<evidence type="ECO:0000256" key="4">
    <source>
        <dbReference type="ARBA" id="ARBA00023002"/>
    </source>
</evidence>
<keyword evidence="3" id="KW-0847">Vitamin C</keyword>
<dbReference type="InterPro" id="IPR026992">
    <property type="entry name" value="DIOX_N"/>
</dbReference>
<dbReference type="InterPro" id="IPR044861">
    <property type="entry name" value="IPNS-like_FE2OG_OXY"/>
</dbReference>
<dbReference type="GO" id="GO:0046872">
    <property type="term" value="F:metal ion binding"/>
    <property type="evidence" value="ECO:0007669"/>
    <property type="project" value="UniProtKB-KW"/>
</dbReference>
<dbReference type="FunFam" id="2.60.120.330:FF:000005">
    <property type="entry name" value="1-aminocyclopropane-1-carboxylate oxidase homolog 1"/>
    <property type="match status" value="1"/>
</dbReference>
<dbReference type="Gene3D" id="2.60.120.330">
    <property type="entry name" value="B-lactam Antibiotic, Isopenicillin N Synthase, Chain"/>
    <property type="match status" value="1"/>
</dbReference>
<dbReference type="Pfam" id="PF03171">
    <property type="entry name" value="2OG-FeII_Oxy"/>
    <property type="match status" value="1"/>
</dbReference>
<keyword evidence="2 6" id="KW-0479">Metal-binding</keyword>
<dbReference type="SUPFAM" id="SSF51197">
    <property type="entry name" value="Clavaminate synthase-like"/>
    <property type="match status" value="1"/>
</dbReference>
<evidence type="ECO:0000313" key="9">
    <source>
        <dbReference type="Proteomes" id="UP001157418"/>
    </source>
</evidence>
<evidence type="ECO:0000256" key="5">
    <source>
        <dbReference type="ARBA" id="ARBA00023004"/>
    </source>
</evidence>